<keyword evidence="4" id="KW-0227">DNA damage</keyword>
<keyword evidence="3" id="KW-0547">Nucleotide-binding</keyword>
<keyword evidence="6" id="KW-0539">Nucleus</keyword>
<evidence type="ECO:0000256" key="1">
    <source>
        <dbReference type="ARBA" id="ARBA00004123"/>
    </source>
</evidence>
<dbReference type="GO" id="GO:0000077">
    <property type="term" value="P:DNA damage checkpoint signaling"/>
    <property type="evidence" value="ECO:0007669"/>
    <property type="project" value="TreeGrafter"/>
</dbReference>
<dbReference type="AlphaFoldDB" id="A0A915PSS3"/>
<dbReference type="GO" id="GO:0003689">
    <property type="term" value="F:DNA clamp loader activity"/>
    <property type="evidence" value="ECO:0007669"/>
    <property type="project" value="TreeGrafter"/>
</dbReference>
<dbReference type="Gene3D" id="1.10.8.60">
    <property type="match status" value="1"/>
</dbReference>
<dbReference type="InterPro" id="IPR027417">
    <property type="entry name" value="P-loop_NTPase"/>
</dbReference>
<dbReference type="Gene3D" id="3.40.50.300">
    <property type="entry name" value="P-loop containing nucleotide triphosphate hydrolases"/>
    <property type="match status" value="1"/>
</dbReference>
<organism evidence="8 9">
    <name type="scientific">Setaria digitata</name>
    <dbReference type="NCBI Taxonomy" id="48799"/>
    <lineage>
        <taxon>Eukaryota</taxon>
        <taxon>Metazoa</taxon>
        <taxon>Ecdysozoa</taxon>
        <taxon>Nematoda</taxon>
        <taxon>Chromadorea</taxon>
        <taxon>Rhabditida</taxon>
        <taxon>Spirurina</taxon>
        <taxon>Spiruromorpha</taxon>
        <taxon>Filarioidea</taxon>
        <taxon>Setariidae</taxon>
        <taxon>Setaria</taxon>
    </lineage>
</organism>
<dbReference type="Proteomes" id="UP000887581">
    <property type="component" value="Unplaced"/>
</dbReference>
<dbReference type="PANTHER" id="PTHR12172">
    <property type="entry name" value="CELL CYCLE CHECKPOINT PROTEIN RAD17"/>
    <property type="match status" value="1"/>
</dbReference>
<keyword evidence="7" id="KW-0131">Cell cycle</keyword>
<comment type="similarity">
    <text evidence="2">Belongs to the rad17/RAD24 family.</text>
</comment>
<evidence type="ECO:0000313" key="9">
    <source>
        <dbReference type="WBParaSite" id="sdigi.contig23.g1896.t1"/>
    </source>
</evidence>
<dbReference type="PANTHER" id="PTHR12172:SF0">
    <property type="entry name" value="CELL CYCLE CHECKPOINT PROTEIN RAD17"/>
    <property type="match status" value="1"/>
</dbReference>
<keyword evidence="8" id="KW-1185">Reference proteome</keyword>
<evidence type="ECO:0000313" key="8">
    <source>
        <dbReference type="Proteomes" id="UP000887581"/>
    </source>
</evidence>
<sequence length="566" mass="65062">MKPQDSTIWLRNDLKCDEWDCLGSTIRQEMYVVAGFGEKQMTSVNWFCSSFESSSSSDHSLPSHRLLKKQCVPRNLDNGNNCELTEVYVEEESCNSCQKESYSLIDRFAPHNVEQLAVNPRKIDGVRCWMRKKKKHSRENKLLLLTGPTGSGKTAAVQMLCRELKLELIEWNCSESYEVFYGPEGEEIRKFAEFLKSSDRGSLEKSAAQKVVLIEQLPNVFYQDPSVLHATLQNTVKNTVCMYIFVMSDVESCWYLSPKRILPSNIRVELGFEELAFNASATTFLSKALRRIASLLHVNVSPSQVKRIAEISNGDIRTAIHNLQLCIDDCKKFNEVIPLHSSTLIDPYHSLGKLLYAKRCDKTDDNWKRTEEMLKIELRKVWSRGYPPKDDVNEVLEKSGMDGDKLVMFLHEHELNFAPSLSSYLDILNNISLFDSILGRWEVRMNSVLCSYMSEFRIQEENLNLSIRIHFALLPMSKEVTKKKARKKLRSSVVHKMNSSIRTLPLIRLIRPTMLNNYQYQVLVSMDCALCASFTVNSARKNERPSHGYLANDEENQFDIEEIDLS</sequence>
<dbReference type="GO" id="GO:0003682">
    <property type="term" value="F:chromatin binding"/>
    <property type="evidence" value="ECO:0007669"/>
    <property type="project" value="TreeGrafter"/>
</dbReference>
<protein>
    <submittedName>
        <fullName evidence="9">AAA+ ATPase domain-containing protein</fullName>
    </submittedName>
</protein>
<evidence type="ECO:0000256" key="4">
    <source>
        <dbReference type="ARBA" id="ARBA00022763"/>
    </source>
</evidence>
<evidence type="ECO:0000256" key="6">
    <source>
        <dbReference type="ARBA" id="ARBA00023242"/>
    </source>
</evidence>
<comment type="subcellular location">
    <subcellularLocation>
        <location evidence="1">Nucleus</location>
    </subcellularLocation>
</comment>
<reference evidence="9" key="1">
    <citation type="submission" date="2022-11" db="UniProtKB">
        <authorList>
            <consortium name="WormBaseParasite"/>
        </authorList>
    </citation>
    <scope>IDENTIFICATION</scope>
</reference>
<dbReference type="GO" id="GO:0005634">
    <property type="term" value="C:nucleus"/>
    <property type="evidence" value="ECO:0007669"/>
    <property type="project" value="UniProtKB-SubCell"/>
</dbReference>
<dbReference type="GO" id="GO:0005524">
    <property type="term" value="F:ATP binding"/>
    <property type="evidence" value="ECO:0007669"/>
    <property type="project" value="UniProtKB-KW"/>
</dbReference>
<dbReference type="WBParaSite" id="sdigi.contig23.g1896.t1">
    <property type="protein sequence ID" value="sdigi.contig23.g1896.t1"/>
    <property type="gene ID" value="sdigi.contig23.g1896"/>
</dbReference>
<evidence type="ECO:0000256" key="7">
    <source>
        <dbReference type="ARBA" id="ARBA00023306"/>
    </source>
</evidence>
<evidence type="ECO:0000256" key="2">
    <source>
        <dbReference type="ARBA" id="ARBA00006168"/>
    </source>
</evidence>
<accession>A0A915PSS3</accession>
<name>A0A915PSS3_9BILA</name>
<keyword evidence="5" id="KW-0067">ATP-binding</keyword>
<evidence type="ECO:0000256" key="5">
    <source>
        <dbReference type="ARBA" id="ARBA00022840"/>
    </source>
</evidence>
<dbReference type="Pfam" id="PF03215">
    <property type="entry name" value="Rad17"/>
    <property type="match status" value="1"/>
</dbReference>
<proteinExistence type="inferred from homology"/>
<evidence type="ECO:0000256" key="3">
    <source>
        <dbReference type="ARBA" id="ARBA00022741"/>
    </source>
</evidence>
<dbReference type="GO" id="GO:0006281">
    <property type="term" value="P:DNA repair"/>
    <property type="evidence" value="ECO:0007669"/>
    <property type="project" value="InterPro"/>
</dbReference>
<dbReference type="SUPFAM" id="SSF52540">
    <property type="entry name" value="P-loop containing nucleoside triphosphate hydrolases"/>
    <property type="match status" value="1"/>
</dbReference>
<dbReference type="GO" id="GO:0033314">
    <property type="term" value="P:mitotic DNA replication checkpoint signaling"/>
    <property type="evidence" value="ECO:0007669"/>
    <property type="project" value="TreeGrafter"/>
</dbReference>
<dbReference type="InterPro" id="IPR004582">
    <property type="entry name" value="Checkpoint_prot_Rad17_Rad24"/>
</dbReference>